<keyword evidence="2" id="KW-0812">Transmembrane</keyword>
<feature type="compositionally biased region" description="Gly residues" evidence="1">
    <location>
        <begin position="412"/>
        <end position="422"/>
    </location>
</feature>
<evidence type="ECO:0000313" key="5">
    <source>
        <dbReference type="EMBL" id="MBA8812342.1"/>
    </source>
</evidence>
<keyword evidence="6" id="KW-1185">Reference proteome</keyword>
<evidence type="ECO:0000256" key="1">
    <source>
        <dbReference type="SAM" id="MobiDB-lite"/>
    </source>
</evidence>
<dbReference type="InterPro" id="IPR006685">
    <property type="entry name" value="MscS_channel_2nd"/>
</dbReference>
<dbReference type="InterPro" id="IPR010920">
    <property type="entry name" value="LSM_dom_sf"/>
</dbReference>
<organism evidence="5 7">
    <name type="scientific">Frigoribacterium faeni</name>
    <dbReference type="NCBI Taxonomy" id="145483"/>
    <lineage>
        <taxon>Bacteria</taxon>
        <taxon>Bacillati</taxon>
        <taxon>Actinomycetota</taxon>
        <taxon>Actinomycetes</taxon>
        <taxon>Micrococcales</taxon>
        <taxon>Microbacteriaceae</taxon>
        <taxon>Frigoribacterium</taxon>
    </lineage>
</organism>
<feature type="region of interest" description="Disordered" evidence="1">
    <location>
        <begin position="338"/>
        <end position="422"/>
    </location>
</feature>
<feature type="compositionally biased region" description="Basic and acidic residues" evidence="1">
    <location>
        <begin position="401"/>
        <end position="410"/>
    </location>
</feature>
<evidence type="ECO:0000313" key="6">
    <source>
        <dbReference type="Proteomes" id="UP000321154"/>
    </source>
</evidence>
<name>A0A7W3JGA6_9MICO</name>
<keyword evidence="2" id="KW-0472">Membrane</keyword>
<keyword evidence="2" id="KW-1133">Transmembrane helix</keyword>
<reference evidence="5 7" key="2">
    <citation type="submission" date="2020-07" db="EMBL/GenBank/DDBJ databases">
        <title>Sequencing the genomes of 1000 actinobacteria strains.</title>
        <authorList>
            <person name="Klenk H.-P."/>
        </authorList>
    </citation>
    <scope>NUCLEOTIDE SEQUENCE [LARGE SCALE GENOMIC DNA]</scope>
    <source>
        <strain evidence="5 7">DSM 10309</strain>
    </source>
</reference>
<dbReference type="OrthoDB" id="9792218at2"/>
<dbReference type="Gene3D" id="1.10.287.1260">
    <property type="match status" value="1"/>
</dbReference>
<dbReference type="AlphaFoldDB" id="A0A7W3JGA6"/>
<dbReference type="PANTHER" id="PTHR30566">
    <property type="entry name" value="YNAI-RELATED MECHANOSENSITIVE ION CHANNEL"/>
    <property type="match status" value="1"/>
</dbReference>
<proteinExistence type="predicted"/>
<feature type="transmembrane region" description="Helical" evidence="2">
    <location>
        <begin position="6"/>
        <end position="31"/>
    </location>
</feature>
<dbReference type="RefSeq" id="WP_146857075.1">
    <property type="nucleotide sequence ID" value="NZ_BAAAHR010000002.1"/>
</dbReference>
<dbReference type="EMBL" id="BJUV01000058">
    <property type="protein sequence ID" value="GEK84763.1"/>
    <property type="molecule type" value="Genomic_DNA"/>
</dbReference>
<feature type="transmembrane region" description="Helical" evidence="2">
    <location>
        <begin position="129"/>
        <end position="151"/>
    </location>
</feature>
<evidence type="ECO:0000313" key="4">
    <source>
        <dbReference type="EMBL" id="GEK84763.1"/>
    </source>
</evidence>
<dbReference type="Proteomes" id="UP000321154">
    <property type="component" value="Unassembled WGS sequence"/>
</dbReference>
<sequence>MPWIPLVVSVLVAVVLTFVVSAVVGWVFSFVAKRKDWARSFVARMRRPFRWTLLVVLLTVALSTTLPGLLGADYPGEAALAQVFRCAVIVVVAWFVGALAIFFEDLGLSRYRVDTPDNRVARRVRTQVLILRRLTVALIVIVAAGALLLGFPGVEAVGASVLASAGLVSVVAGLAAQSTLANVFAGVQLAFSDAIRIDDVVVVEGQWGLIEEITLSYVVVHIWDDRRLVLPSTYFTTTPFENWTRRNSELLGAVEFDLDWRVQPSEMRAELDRVLAGTDLWDGRVKVLQVTDAVGGYVRVRVLVTAKDAPTLFDLRCLVREDLISWLHSASPRSIPRSRVQLVEEEPSAPGRAPRSTADAGGLFSGENADSERTALFTSAIPIQHDSAPEPRPYGATLGAEAEHDPHVTDRPGGGPIGRPDR</sequence>
<comment type="caution">
    <text evidence="5">The sequence shown here is derived from an EMBL/GenBank/DDBJ whole genome shotgun (WGS) entry which is preliminary data.</text>
</comment>
<dbReference type="GO" id="GO:0016020">
    <property type="term" value="C:membrane"/>
    <property type="evidence" value="ECO:0007669"/>
    <property type="project" value="InterPro"/>
</dbReference>
<dbReference type="EMBL" id="JACGWW010000001">
    <property type="protein sequence ID" value="MBA8812342.1"/>
    <property type="molecule type" value="Genomic_DNA"/>
</dbReference>
<dbReference type="SUPFAM" id="SSF50182">
    <property type="entry name" value="Sm-like ribonucleoproteins"/>
    <property type="match status" value="1"/>
</dbReference>
<feature type="transmembrane region" description="Helical" evidence="2">
    <location>
        <begin position="82"/>
        <end position="103"/>
    </location>
</feature>
<evidence type="ECO:0000256" key="2">
    <source>
        <dbReference type="SAM" id="Phobius"/>
    </source>
</evidence>
<reference evidence="4 6" key="1">
    <citation type="submission" date="2019-07" db="EMBL/GenBank/DDBJ databases">
        <title>Whole genome shotgun sequence of Frigoribacterium faeni NBRC 103066.</title>
        <authorList>
            <person name="Hosoyama A."/>
            <person name="Uohara A."/>
            <person name="Ohji S."/>
            <person name="Ichikawa N."/>
        </authorList>
    </citation>
    <scope>NUCLEOTIDE SEQUENCE [LARGE SCALE GENOMIC DNA]</scope>
    <source>
        <strain evidence="4 6">NBRC 103066</strain>
    </source>
</reference>
<accession>A0A7W3JGA6</accession>
<protein>
    <submittedName>
        <fullName evidence="5">Small-conductance mechanosensitive channel</fullName>
    </submittedName>
</protein>
<gene>
    <name evidence="5" type="ORF">FB463_000566</name>
    <name evidence="4" type="ORF">FFA01_30720</name>
</gene>
<dbReference type="PANTHER" id="PTHR30566:SF25">
    <property type="entry name" value="INNER MEMBRANE PROTEIN"/>
    <property type="match status" value="1"/>
</dbReference>
<evidence type="ECO:0000259" key="3">
    <source>
        <dbReference type="Pfam" id="PF00924"/>
    </source>
</evidence>
<evidence type="ECO:0000313" key="7">
    <source>
        <dbReference type="Proteomes" id="UP000522688"/>
    </source>
</evidence>
<dbReference type="Proteomes" id="UP000522688">
    <property type="component" value="Unassembled WGS sequence"/>
</dbReference>
<feature type="domain" description="Mechanosensitive ion channel MscS" evidence="3">
    <location>
        <begin position="179"/>
        <end position="245"/>
    </location>
</feature>
<feature type="transmembrane region" description="Helical" evidence="2">
    <location>
        <begin position="157"/>
        <end position="176"/>
    </location>
</feature>
<feature type="transmembrane region" description="Helical" evidence="2">
    <location>
        <begin position="51"/>
        <end position="70"/>
    </location>
</feature>
<dbReference type="GO" id="GO:0055085">
    <property type="term" value="P:transmembrane transport"/>
    <property type="evidence" value="ECO:0007669"/>
    <property type="project" value="InterPro"/>
</dbReference>
<dbReference type="Pfam" id="PF00924">
    <property type="entry name" value="MS_channel_2nd"/>
    <property type="match status" value="1"/>
</dbReference>